<organism evidence="1 2">
    <name type="scientific">Bosea lathyri</name>
    <dbReference type="NCBI Taxonomy" id="1036778"/>
    <lineage>
        <taxon>Bacteria</taxon>
        <taxon>Pseudomonadati</taxon>
        <taxon>Pseudomonadota</taxon>
        <taxon>Alphaproteobacteria</taxon>
        <taxon>Hyphomicrobiales</taxon>
        <taxon>Boseaceae</taxon>
        <taxon>Bosea</taxon>
    </lineage>
</organism>
<keyword evidence="2" id="KW-1185">Reference proteome</keyword>
<evidence type="ECO:0008006" key="3">
    <source>
        <dbReference type="Google" id="ProtNLM"/>
    </source>
</evidence>
<evidence type="ECO:0000313" key="2">
    <source>
        <dbReference type="Proteomes" id="UP000236743"/>
    </source>
</evidence>
<gene>
    <name evidence="1" type="ORF">SAMN04488115_10942</name>
</gene>
<dbReference type="Pfam" id="PF07920">
    <property type="entry name" value="DUF1684"/>
    <property type="match status" value="1"/>
</dbReference>
<dbReference type="PANTHER" id="PTHR41913">
    <property type="entry name" value="DUF1684 DOMAIN-CONTAINING PROTEIN"/>
    <property type="match status" value="1"/>
</dbReference>
<dbReference type="RefSeq" id="WP_103874302.1">
    <property type="nucleotide sequence ID" value="NZ_FNUY01000009.1"/>
</dbReference>
<evidence type="ECO:0000313" key="1">
    <source>
        <dbReference type="EMBL" id="SEG68301.1"/>
    </source>
</evidence>
<dbReference type="EMBL" id="FNUY01000009">
    <property type="protein sequence ID" value="SEG68301.1"/>
    <property type="molecule type" value="Genomic_DNA"/>
</dbReference>
<protein>
    <recommendedName>
        <fullName evidence="3">DUF1684 domain-containing protein</fullName>
    </recommendedName>
</protein>
<sequence>MTDQILKEAGQASAEAAFGRYVSLHDWRRQIADLYAAVRAMPEEKGWMHWRGVRDRLFREHLQSPLSPARRAQFRGIDCFAYDPALRFKVELGPALGCEMIRLEAGKDGTVTLVPFAMTIGLEAALGKELTLYWIEGYGGGVFLPFGDATNGQESFAGGRYLLDTIKSADLGSAGDGRLILDFNFAYYPSCAYSEAWVCPLSPIENRLPVAIRGGERNAPP</sequence>
<proteinExistence type="predicted"/>
<dbReference type="InterPro" id="IPR012467">
    <property type="entry name" value="DUF1684"/>
</dbReference>
<dbReference type="AlphaFoldDB" id="A0A1H6C5R1"/>
<name>A0A1H6C5R1_9HYPH</name>
<accession>A0A1H6C5R1</accession>
<dbReference type="Proteomes" id="UP000236743">
    <property type="component" value="Unassembled WGS sequence"/>
</dbReference>
<dbReference type="PANTHER" id="PTHR41913:SF1">
    <property type="entry name" value="DUF1684 DOMAIN-CONTAINING PROTEIN"/>
    <property type="match status" value="1"/>
</dbReference>
<reference evidence="1 2" key="1">
    <citation type="submission" date="2016-10" db="EMBL/GenBank/DDBJ databases">
        <authorList>
            <person name="de Groot N.N."/>
        </authorList>
    </citation>
    <scope>NUCLEOTIDE SEQUENCE [LARGE SCALE GENOMIC DNA]</scope>
    <source>
        <strain evidence="1 2">DSM 26656</strain>
    </source>
</reference>
<dbReference type="OrthoDB" id="5493262at2"/>